<dbReference type="EnsemblMetazoa" id="OVOC39.1">
    <property type="protein sequence ID" value="OVOC39.1"/>
    <property type="gene ID" value="WBGene00236848"/>
</dbReference>
<proteinExistence type="predicted"/>
<dbReference type="Proteomes" id="UP000024404">
    <property type="component" value="Unassembled WGS sequence"/>
</dbReference>
<organism evidence="2 3">
    <name type="scientific">Onchocerca volvulus</name>
    <dbReference type="NCBI Taxonomy" id="6282"/>
    <lineage>
        <taxon>Eukaryota</taxon>
        <taxon>Metazoa</taxon>
        <taxon>Ecdysozoa</taxon>
        <taxon>Nematoda</taxon>
        <taxon>Chromadorea</taxon>
        <taxon>Rhabditida</taxon>
        <taxon>Spirurina</taxon>
        <taxon>Spiruromorpha</taxon>
        <taxon>Filarioidea</taxon>
        <taxon>Onchocercidae</taxon>
        <taxon>Onchocerca</taxon>
    </lineage>
</organism>
<keyword evidence="3" id="KW-1185">Reference proteome</keyword>
<keyword evidence="1" id="KW-0812">Transmembrane</keyword>
<evidence type="ECO:0000256" key="1">
    <source>
        <dbReference type="SAM" id="Phobius"/>
    </source>
</evidence>
<sequence>MCRGIFLDNNIQHHLITYYQQLAACIHALHNRHMHACTHTRTHAFMHIHGHTQTDTHTCTYTDKHVMTRQTFLPAAFRISIFVPYHSAMCVLADFSIVFVHFVPKRIKIASFLLTSSVRSVY</sequence>
<feature type="transmembrane region" description="Helical" evidence="1">
    <location>
        <begin position="82"/>
        <end position="103"/>
    </location>
</feature>
<name>A0A8R1TRZ9_ONCVO</name>
<accession>A0A8R1TRZ9</accession>
<keyword evidence="1" id="KW-1133">Transmembrane helix</keyword>
<reference evidence="3" key="1">
    <citation type="submission" date="2013-10" db="EMBL/GenBank/DDBJ databases">
        <title>Genome sequencing of Onchocerca volvulus.</title>
        <authorList>
            <person name="Cotton J."/>
            <person name="Tsai J."/>
            <person name="Stanley E."/>
            <person name="Tracey A."/>
            <person name="Holroyd N."/>
            <person name="Lustigman S."/>
            <person name="Berriman M."/>
        </authorList>
    </citation>
    <scope>NUCLEOTIDE SEQUENCE</scope>
</reference>
<evidence type="ECO:0000313" key="2">
    <source>
        <dbReference type="EnsemblMetazoa" id="OVOC39.1"/>
    </source>
</evidence>
<keyword evidence="1" id="KW-0472">Membrane</keyword>
<dbReference type="EMBL" id="CMVM020000017">
    <property type="status" value="NOT_ANNOTATED_CDS"/>
    <property type="molecule type" value="Genomic_DNA"/>
</dbReference>
<reference evidence="2" key="2">
    <citation type="submission" date="2022-06" db="UniProtKB">
        <authorList>
            <consortium name="EnsemblMetazoa"/>
        </authorList>
    </citation>
    <scope>IDENTIFICATION</scope>
</reference>
<protein>
    <submittedName>
        <fullName evidence="2">Uncharacterized protein</fullName>
    </submittedName>
</protein>
<evidence type="ECO:0000313" key="3">
    <source>
        <dbReference type="Proteomes" id="UP000024404"/>
    </source>
</evidence>
<dbReference type="AlphaFoldDB" id="A0A8R1TRZ9"/>